<gene>
    <name evidence="1" type="ORF">RRG08_061143</name>
</gene>
<sequence length="82" mass="9218">MIRNGILMTLECLAVTKGPHRIYPVMNVQLNGPLIDTRSLIKRVEPLLLRITHISVFDTHTLESTRACRVTVFHVTTGSMSC</sequence>
<organism evidence="1 2">
    <name type="scientific">Elysia crispata</name>
    <name type="common">lettuce slug</name>
    <dbReference type="NCBI Taxonomy" id="231223"/>
    <lineage>
        <taxon>Eukaryota</taxon>
        <taxon>Metazoa</taxon>
        <taxon>Spiralia</taxon>
        <taxon>Lophotrochozoa</taxon>
        <taxon>Mollusca</taxon>
        <taxon>Gastropoda</taxon>
        <taxon>Heterobranchia</taxon>
        <taxon>Euthyneura</taxon>
        <taxon>Panpulmonata</taxon>
        <taxon>Sacoglossa</taxon>
        <taxon>Placobranchoidea</taxon>
        <taxon>Plakobranchidae</taxon>
        <taxon>Elysia</taxon>
    </lineage>
</organism>
<evidence type="ECO:0000313" key="2">
    <source>
        <dbReference type="Proteomes" id="UP001283361"/>
    </source>
</evidence>
<proteinExistence type="predicted"/>
<reference evidence="1" key="1">
    <citation type="journal article" date="2023" name="G3 (Bethesda)">
        <title>A reference genome for the long-term kleptoplast-retaining sea slug Elysia crispata morphotype clarki.</title>
        <authorList>
            <person name="Eastman K.E."/>
            <person name="Pendleton A.L."/>
            <person name="Shaikh M.A."/>
            <person name="Suttiyut T."/>
            <person name="Ogas R."/>
            <person name="Tomko P."/>
            <person name="Gavelis G."/>
            <person name="Widhalm J.R."/>
            <person name="Wisecaver J.H."/>
        </authorList>
    </citation>
    <scope>NUCLEOTIDE SEQUENCE</scope>
    <source>
        <strain evidence="1">ECLA1</strain>
    </source>
</reference>
<dbReference type="AlphaFoldDB" id="A0AAE1CEJ6"/>
<dbReference type="Proteomes" id="UP001283361">
    <property type="component" value="Unassembled WGS sequence"/>
</dbReference>
<dbReference type="EMBL" id="JAWDGP010008107">
    <property type="protein sequence ID" value="KAK3690702.1"/>
    <property type="molecule type" value="Genomic_DNA"/>
</dbReference>
<keyword evidence="2" id="KW-1185">Reference proteome</keyword>
<protein>
    <submittedName>
        <fullName evidence="1">Uncharacterized protein</fullName>
    </submittedName>
</protein>
<accession>A0AAE1CEJ6</accession>
<evidence type="ECO:0000313" key="1">
    <source>
        <dbReference type="EMBL" id="KAK3690702.1"/>
    </source>
</evidence>
<name>A0AAE1CEJ6_9GAST</name>
<comment type="caution">
    <text evidence="1">The sequence shown here is derived from an EMBL/GenBank/DDBJ whole genome shotgun (WGS) entry which is preliminary data.</text>
</comment>